<name>A0A426ZR14_ENSVE</name>
<evidence type="ECO:0000313" key="9">
    <source>
        <dbReference type="Proteomes" id="UP000287651"/>
    </source>
</evidence>
<gene>
    <name evidence="8" type="ORF">B296_00029745</name>
</gene>
<comment type="similarity">
    <text evidence="7">Belongs to the DVL/RTFL small polypeptides family.</text>
</comment>
<evidence type="ECO:0000256" key="6">
    <source>
        <dbReference type="ARBA" id="ARBA00023136"/>
    </source>
</evidence>
<evidence type="ECO:0000256" key="7">
    <source>
        <dbReference type="ARBA" id="ARBA00024340"/>
    </source>
</evidence>
<keyword evidence="4" id="KW-0812">Transmembrane</keyword>
<comment type="caution">
    <text evidence="8">The sequence shown here is derived from an EMBL/GenBank/DDBJ whole genome shotgun (WGS) entry which is preliminary data.</text>
</comment>
<dbReference type="InterPro" id="IPR012552">
    <property type="entry name" value="DVL"/>
</dbReference>
<dbReference type="PANTHER" id="PTHR33102">
    <property type="entry name" value="DVL19-RELATED-RELATED"/>
    <property type="match status" value="1"/>
</dbReference>
<evidence type="ECO:0000256" key="5">
    <source>
        <dbReference type="ARBA" id="ARBA00022989"/>
    </source>
</evidence>
<organism evidence="8 9">
    <name type="scientific">Ensete ventricosum</name>
    <name type="common">Abyssinian banana</name>
    <name type="synonym">Musa ensete</name>
    <dbReference type="NCBI Taxonomy" id="4639"/>
    <lineage>
        <taxon>Eukaryota</taxon>
        <taxon>Viridiplantae</taxon>
        <taxon>Streptophyta</taxon>
        <taxon>Embryophyta</taxon>
        <taxon>Tracheophyta</taxon>
        <taxon>Spermatophyta</taxon>
        <taxon>Magnoliopsida</taxon>
        <taxon>Liliopsida</taxon>
        <taxon>Zingiberales</taxon>
        <taxon>Musaceae</taxon>
        <taxon>Ensete</taxon>
    </lineage>
</organism>
<evidence type="ECO:0000256" key="4">
    <source>
        <dbReference type="ARBA" id="ARBA00022692"/>
    </source>
</evidence>
<evidence type="ECO:0000313" key="8">
    <source>
        <dbReference type="EMBL" id="RRT66467.1"/>
    </source>
</evidence>
<dbReference type="InterPro" id="IPR051525">
    <property type="entry name" value="DVL_RTFL_regulatory"/>
</dbReference>
<dbReference type="Pfam" id="PF08137">
    <property type="entry name" value="DVL"/>
    <property type="match status" value="1"/>
</dbReference>
<dbReference type="GO" id="GO:0048367">
    <property type="term" value="P:shoot system development"/>
    <property type="evidence" value="ECO:0007669"/>
    <property type="project" value="UniProtKB-ARBA"/>
</dbReference>
<evidence type="ECO:0000256" key="1">
    <source>
        <dbReference type="ARBA" id="ARBA00004162"/>
    </source>
</evidence>
<dbReference type="GO" id="GO:0008285">
    <property type="term" value="P:negative regulation of cell population proliferation"/>
    <property type="evidence" value="ECO:0007669"/>
    <property type="project" value="InterPro"/>
</dbReference>
<keyword evidence="3" id="KW-1003">Cell membrane</keyword>
<dbReference type="EMBL" id="AMZH03005405">
    <property type="protein sequence ID" value="RRT66467.1"/>
    <property type="molecule type" value="Genomic_DNA"/>
</dbReference>
<keyword evidence="6" id="KW-0472">Membrane</keyword>
<dbReference type="GO" id="GO:0005886">
    <property type="term" value="C:plasma membrane"/>
    <property type="evidence" value="ECO:0007669"/>
    <property type="project" value="UniProtKB-SubCell"/>
</dbReference>
<dbReference type="Proteomes" id="UP000287651">
    <property type="component" value="Unassembled WGS sequence"/>
</dbReference>
<proteinExistence type="inferred from homology"/>
<sequence>MEIYADEKWKLPKKESRNSCNRSRREVAATEGAGHFLKGSGSTKEVQRKTPRSFSIRCASLVKEQRAKFYIMRRCSGELCSTEATVIASVHMGGHSMLGCSATRMQHRLLRANIDGLTCKKFMVTERADNGRVVGGGID</sequence>
<keyword evidence="5" id="KW-1133">Transmembrane helix</keyword>
<protein>
    <submittedName>
        <fullName evidence="8">Uncharacterized protein</fullName>
    </submittedName>
</protein>
<reference evidence="8 9" key="1">
    <citation type="journal article" date="2014" name="Agronomy (Basel)">
        <title>A Draft Genome Sequence for Ensete ventricosum, the Drought-Tolerant Tree Against Hunger.</title>
        <authorList>
            <person name="Harrison J."/>
            <person name="Moore K.A."/>
            <person name="Paszkiewicz K."/>
            <person name="Jones T."/>
            <person name="Grant M."/>
            <person name="Ambacheew D."/>
            <person name="Muzemil S."/>
            <person name="Studholme D.J."/>
        </authorList>
    </citation>
    <scope>NUCLEOTIDE SEQUENCE [LARGE SCALE GENOMIC DNA]</scope>
</reference>
<evidence type="ECO:0000256" key="2">
    <source>
        <dbReference type="ARBA" id="ARBA00022473"/>
    </source>
</evidence>
<evidence type="ECO:0000256" key="3">
    <source>
        <dbReference type="ARBA" id="ARBA00022475"/>
    </source>
</evidence>
<comment type="subcellular location">
    <subcellularLocation>
        <location evidence="1">Cell membrane</location>
        <topology evidence="1">Single-pass membrane protein</topology>
    </subcellularLocation>
</comment>
<accession>A0A426ZR14</accession>
<keyword evidence="2" id="KW-0217">Developmental protein</keyword>
<dbReference type="AlphaFoldDB" id="A0A426ZR14"/>